<dbReference type="Proteomes" id="UP000827872">
    <property type="component" value="Linkage Group LG05"/>
</dbReference>
<sequence length="164" mass="18325">MHQMAEAVDIFIDMAASKPKDKILSHLFSESAAVVAFPMLEEFLESLLELWMKSSSSPSTVRKLEKVQQGKLFAKLLDSDKAEAAELYGQSMAFSGDVKTCLAVKYGPSKQCVEDLPFEEESLFSAKTDEVLSKIAENRKTVKSYWALPSTSTQQKLRTTCQWS</sequence>
<name>A0ACB8F3H1_9SAUR</name>
<protein>
    <submittedName>
        <fullName evidence="1">Uncharacterized protein</fullName>
    </submittedName>
</protein>
<gene>
    <name evidence="1" type="ORF">K3G42_015581</name>
</gene>
<reference evidence="1" key="1">
    <citation type="submission" date="2021-08" db="EMBL/GenBank/DDBJ databases">
        <title>The first chromosome-level gecko genome reveals the dynamic sex chromosomes of Neotropical dwarf geckos (Sphaerodactylidae: Sphaerodactylus).</title>
        <authorList>
            <person name="Pinto B.J."/>
            <person name="Keating S.E."/>
            <person name="Gamble T."/>
        </authorList>
    </citation>
    <scope>NUCLEOTIDE SEQUENCE</scope>
    <source>
        <strain evidence="1">TG3544</strain>
    </source>
</reference>
<evidence type="ECO:0000313" key="1">
    <source>
        <dbReference type="EMBL" id="KAH7999610.1"/>
    </source>
</evidence>
<evidence type="ECO:0000313" key="2">
    <source>
        <dbReference type="Proteomes" id="UP000827872"/>
    </source>
</evidence>
<comment type="caution">
    <text evidence="1">The sequence shown here is derived from an EMBL/GenBank/DDBJ whole genome shotgun (WGS) entry which is preliminary data.</text>
</comment>
<dbReference type="EMBL" id="CM037618">
    <property type="protein sequence ID" value="KAH7999610.1"/>
    <property type="molecule type" value="Genomic_DNA"/>
</dbReference>
<accession>A0ACB8F3H1</accession>
<proteinExistence type="predicted"/>
<keyword evidence="2" id="KW-1185">Reference proteome</keyword>
<organism evidence="1 2">
    <name type="scientific">Sphaerodactylus townsendi</name>
    <dbReference type="NCBI Taxonomy" id="933632"/>
    <lineage>
        <taxon>Eukaryota</taxon>
        <taxon>Metazoa</taxon>
        <taxon>Chordata</taxon>
        <taxon>Craniata</taxon>
        <taxon>Vertebrata</taxon>
        <taxon>Euteleostomi</taxon>
        <taxon>Lepidosauria</taxon>
        <taxon>Squamata</taxon>
        <taxon>Bifurcata</taxon>
        <taxon>Gekkota</taxon>
        <taxon>Sphaerodactylidae</taxon>
        <taxon>Sphaerodactylus</taxon>
    </lineage>
</organism>